<comment type="caution">
    <text evidence="5">The sequence shown here is derived from an EMBL/GenBank/DDBJ whole genome shotgun (WGS) entry which is preliminary data.</text>
</comment>
<sequence length="71" mass="7892">MCDEIDTSVEIQAAQLDDAIAAHQRAVSASQASEFCTECGEPISPLRQRLGAHLCIDCQHEFEAADRLYRR</sequence>
<dbReference type="AlphaFoldDB" id="A0A4S3KMG4"/>
<evidence type="ECO:0000313" key="6">
    <source>
        <dbReference type="Proteomes" id="UP000307749"/>
    </source>
</evidence>
<dbReference type="GO" id="GO:0008270">
    <property type="term" value="F:zinc ion binding"/>
    <property type="evidence" value="ECO:0007669"/>
    <property type="project" value="UniProtKB-KW"/>
</dbReference>
<keyword evidence="6" id="KW-1185">Reference proteome</keyword>
<keyword evidence="3" id="KW-0862">Zinc</keyword>
<dbReference type="OrthoDB" id="6058767at2"/>
<dbReference type="InterPro" id="IPR000962">
    <property type="entry name" value="Znf_DskA_TraR"/>
</dbReference>
<evidence type="ECO:0000256" key="1">
    <source>
        <dbReference type="ARBA" id="ARBA00022723"/>
    </source>
</evidence>
<evidence type="ECO:0000256" key="3">
    <source>
        <dbReference type="ARBA" id="ARBA00022833"/>
    </source>
</evidence>
<evidence type="ECO:0000256" key="2">
    <source>
        <dbReference type="ARBA" id="ARBA00022771"/>
    </source>
</evidence>
<dbReference type="EMBL" id="MWQO01000033">
    <property type="protein sequence ID" value="THD10092.1"/>
    <property type="molecule type" value="Genomic_DNA"/>
</dbReference>
<keyword evidence="2" id="KW-0863">Zinc-finger</keyword>
<reference evidence="5 6" key="1">
    <citation type="submission" date="2017-02" db="EMBL/GenBank/DDBJ databases">
        <title>Whole genome sequencing of Metallibacterium scheffleri DSM 24874 (T).</title>
        <authorList>
            <person name="Kumar S."/>
            <person name="Patil P."/>
            <person name="Patil P.B."/>
        </authorList>
    </citation>
    <scope>NUCLEOTIDE SEQUENCE [LARGE SCALE GENOMIC DNA]</scope>
    <source>
        <strain evidence="5 6">DSM 24874</strain>
    </source>
</reference>
<gene>
    <name evidence="5" type="ORF">B1806_09485</name>
</gene>
<dbReference type="Proteomes" id="UP000307749">
    <property type="component" value="Unassembled WGS sequence"/>
</dbReference>
<evidence type="ECO:0000259" key="4">
    <source>
        <dbReference type="Pfam" id="PF01258"/>
    </source>
</evidence>
<evidence type="ECO:0000313" key="5">
    <source>
        <dbReference type="EMBL" id="THD10092.1"/>
    </source>
</evidence>
<accession>A0A4S3KMG4</accession>
<dbReference type="RefSeq" id="WP_081130149.1">
    <property type="nucleotide sequence ID" value="NZ_LDOS01000005.1"/>
</dbReference>
<protein>
    <recommendedName>
        <fullName evidence="4">Zinc finger DksA/TraR C4-type domain-containing protein</fullName>
    </recommendedName>
</protein>
<proteinExistence type="predicted"/>
<name>A0A4S3KMG4_9GAMM</name>
<keyword evidence="1" id="KW-0479">Metal-binding</keyword>
<feature type="domain" description="Zinc finger DksA/TraR C4-type" evidence="4">
    <location>
        <begin position="35"/>
        <end position="63"/>
    </location>
</feature>
<organism evidence="5 6">
    <name type="scientific">Metallibacterium scheffleri</name>
    <dbReference type="NCBI Taxonomy" id="993689"/>
    <lineage>
        <taxon>Bacteria</taxon>
        <taxon>Pseudomonadati</taxon>
        <taxon>Pseudomonadota</taxon>
        <taxon>Gammaproteobacteria</taxon>
        <taxon>Lysobacterales</taxon>
        <taxon>Rhodanobacteraceae</taxon>
        <taxon>Metallibacterium</taxon>
    </lineage>
</organism>
<dbReference type="Pfam" id="PF01258">
    <property type="entry name" value="zf-dskA_traR"/>
    <property type="match status" value="1"/>
</dbReference>